<reference evidence="1" key="2">
    <citation type="journal article" date="2019" name="PLoS ONE">
        <title>Identification and characterization of putative Aeromonas spp. T3SS effectors.</title>
        <authorList>
            <person name="Rangel L.T."/>
            <person name="Marden J."/>
            <person name="Colston S."/>
            <person name="Setubal J.C."/>
            <person name="Graf J."/>
            <person name="Gogarten J.P."/>
        </authorList>
    </citation>
    <scope>NUCLEOTIDE SEQUENCE</scope>
    <source>
        <strain evidence="1">BAQ071013-135</strain>
    </source>
</reference>
<name>A0AAX2UQ79_AERVE</name>
<evidence type="ECO:0000313" key="1">
    <source>
        <dbReference type="EMBL" id="TND52043.1"/>
    </source>
</evidence>
<protein>
    <submittedName>
        <fullName evidence="1">Uncharacterized protein</fullName>
    </submittedName>
</protein>
<comment type="caution">
    <text evidence="1">The sequence shown here is derived from an EMBL/GenBank/DDBJ whole genome shotgun (WGS) entry which is preliminary data.</text>
</comment>
<dbReference type="Proteomes" id="UP000796104">
    <property type="component" value="Unassembled WGS sequence"/>
</dbReference>
<evidence type="ECO:0000313" key="2">
    <source>
        <dbReference type="Proteomes" id="UP000796104"/>
    </source>
</evidence>
<sequence>MRMNNNRRVILDLLCNPGYLMLRRNMSTTPVSLRGVLLTGTCIVELKDGHEKLIQEVSGRSASNLINDGYVELAERKPMYGVYYQLSEKGRSVEMPPAPKSITRRRVVEGYALEYGAHLNYHHGRKWFYLSDDNGQEMVIENPVTGGAIERLVDLTHEQWEKAIEVAGRKLQQKGDVIGQTATTGGSRQPKK</sequence>
<accession>A0AAX2UQ79</accession>
<dbReference type="EMBL" id="PDXJ01000025">
    <property type="protein sequence ID" value="TND52043.1"/>
    <property type="molecule type" value="Genomic_DNA"/>
</dbReference>
<dbReference type="AlphaFoldDB" id="A0AAX2UQ79"/>
<reference evidence="1" key="1">
    <citation type="submission" date="2017-10" db="EMBL/GenBank/DDBJ databases">
        <authorList>
            <person name="Colston S.M."/>
            <person name="Graf J."/>
        </authorList>
    </citation>
    <scope>NUCLEOTIDE SEQUENCE</scope>
    <source>
        <strain evidence="1">BAQ071013-135</strain>
    </source>
</reference>
<organism evidence="1 2">
    <name type="scientific">Aeromonas veronii</name>
    <dbReference type="NCBI Taxonomy" id="654"/>
    <lineage>
        <taxon>Bacteria</taxon>
        <taxon>Pseudomonadati</taxon>
        <taxon>Pseudomonadota</taxon>
        <taxon>Gammaproteobacteria</taxon>
        <taxon>Aeromonadales</taxon>
        <taxon>Aeromonadaceae</taxon>
        <taxon>Aeromonas</taxon>
    </lineage>
</organism>
<gene>
    <name evidence="1" type="ORF">CF123_18175</name>
</gene>
<proteinExistence type="predicted"/>